<keyword evidence="4" id="KW-0245">EGF-like domain</keyword>
<dbReference type="GO" id="GO:0006508">
    <property type="term" value="P:proteolysis"/>
    <property type="evidence" value="ECO:0007669"/>
    <property type="project" value="InterPro"/>
</dbReference>
<dbReference type="SMART" id="SM00020">
    <property type="entry name" value="Tryp_SPc"/>
    <property type="match status" value="1"/>
</dbReference>
<evidence type="ECO:0000313" key="10">
    <source>
        <dbReference type="Proteomes" id="UP000663828"/>
    </source>
</evidence>
<keyword evidence="2" id="KW-0964">Secreted</keyword>
<dbReference type="PROSITE" id="PS00022">
    <property type="entry name" value="EGF_1"/>
    <property type="match status" value="1"/>
</dbReference>
<proteinExistence type="predicted"/>
<comment type="caution">
    <text evidence="9">The sequence shown here is derived from an EMBL/GenBank/DDBJ whole genome shotgun (WGS) entry which is preliminary data.</text>
</comment>
<dbReference type="Gene3D" id="2.170.300.10">
    <property type="entry name" value="Tie2 ligand-binding domain superfamily"/>
    <property type="match status" value="1"/>
</dbReference>
<dbReference type="EMBL" id="CAJNOJ010000033">
    <property type="protein sequence ID" value="CAF0899576.1"/>
    <property type="molecule type" value="Genomic_DNA"/>
</dbReference>
<sequence>MWIVAIILINCITTIEMNNRLYSTKPKLFENNTIVCAPVNVSLLKAIVIYPTSDNVIGTSCEHVGIRCSNQICINQAICSINNQSCLCRLGAQGRDCSVKCSESYIQPNISTDRIVNGEIAVKNSWPYIVYIQIGAQDWCGGSLIYAWSVLTAAHCTYGRDTREFTLWLGIHKLDERENEMNQGIVEKRSVRHIFNHLDYRIRSFKTYQHGLTILRLSRSVQETAFIRYLCIVSDVQLNDQIDDMRLFQSKFMICARSNDFKTDSCQ</sequence>
<gene>
    <name evidence="8" type="ORF">EDS130_LOCUS9709</name>
    <name evidence="9" type="ORF">XAT740_LOCUS20999</name>
</gene>
<dbReference type="PROSITE" id="PS00134">
    <property type="entry name" value="TRYPSIN_HIS"/>
    <property type="match status" value="1"/>
</dbReference>
<keyword evidence="10" id="KW-1185">Reference proteome</keyword>
<accession>A0A814SXZ3</accession>
<dbReference type="GO" id="GO:0007340">
    <property type="term" value="P:acrosome reaction"/>
    <property type="evidence" value="ECO:0007669"/>
    <property type="project" value="TreeGrafter"/>
</dbReference>
<evidence type="ECO:0000256" key="1">
    <source>
        <dbReference type="ARBA" id="ARBA00004613"/>
    </source>
</evidence>
<dbReference type="InterPro" id="IPR043504">
    <property type="entry name" value="Peptidase_S1_PA_chymotrypsin"/>
</dbReference>
<dbReference type="InterPro" id="IPR000742">
    <property type="entry name" value="EGF"/>
</dbReference>
<dbReference type="InterPro" id="IPR009003">
    <property type="entry name" value="Peptidase_S1_PA"/>
</dbReference>
<comment type="caution">
    <text evidence="4">Lacks conserved residue(s) required for the propagation of feature annotation.</text>
</comment>
<organism evidence="9 10">
    <name type="scientific">Adineta ricciae</name>
    <name type="common">Rotifer</name>
    <dbReference type="NCBI Taxonomy" id="249248"/>
    <lineage>
        <taxon>Eukaryota</taxon>
        <taxon>Metazoa</taxon>
        <taxon>Spiralia</taxon>
        <taxon>Gnathifera</taxon>
        <taxon>Rotifera</taxon>
        <taxon>Eurotatoria</taxon>
        <taxon>Bdelloidea</taxon>
        <taxon>Adinetida</taxon>
        <taxon>Adinetidae</taxon>
        <taxon>Adineta</taxon>
    </lineage>
</organism>
<evidence type="ECO:0000256" key="5">
    <source>
        <dbReference type="SAM" id="SignalP"/>
    </source>
</evidence>
<evidence type="ECO:0000256" key="3">
    <source>
        <dbReference type="ARBA" id="ARBA00023157"/>
    </source>
</evidence>
<dbReference type="GO" id="GO:0005576">
    <property type="term" value="C:extracellular region"/>
    <property type="evidence" value="ECO:0007669"/>
    <property type="project" value="UniProtKB-SubCell"/>
</dbReference>
<dbReference type="Proteomes" id="UP000663828">
    <property type="component" value="Unassembled WGS sequence"/>
</dbReference>
<comment type="subcellular location">
    <subcellularLocation>
        <location evidence="1">Secreted</location>
    </subcellularLocation>
</comment>
<dbReference type="GO" id="GO:0004252">
    <property type="term" value="F:serine-type endopeptidase activity"/>
    <property type="evidence" value="ECO:0007669"/>
    <property type="project" value="InterPro"/>
</dbReference>
<keyword evidence="3 4" id="KW-1015">Disulfide bond</keyword>
<evidence type="ECO:0000313" key="9">
    <source>
        <dbReference type="EMBL" id="CAF1151908.1"/>
    </source>
</evidence>
<evidence type="ECO:0000259" key="7">
    <source>
        <dbReference type="PROSITE" id="PS50240"/>
    </source>
</evidence>
<feature type="signal peptide" evidence="5">
    <location>
        <begin position="1"/>
        <end position="17"/>
    </location>
</feature>
<evidence type="ECO:0000313" key="8">
    <source>
        <dbReference type="EMBL" id="CAF0899576.1"/>
    </source>
</evidence>
<dbReference type="PROSITE" id="PS50240">
    <property type="entry name" value="TRYPSIN_DOM"/>
    <property type="match status" value="1"/>
</dbReference>
<dbReference type="InterPro" id="IPR018114">
    <property type="entry name" value="TRYPSIN_HIS"/>
</dbReference>
<reference evidence="9" key="1">
    <citation type="submission" date="2021-02" db="EMBL/GenBank/DDBJ databases">
        <authorList>
            <person name="Nowell W R."/>
        </authorList>
    </citation>
    <scope>NUCLEOTIDE SEQUENCE</scope>
</reference>
<keyword evidence="5" id="KW-0732">Signal</keyword>
<dbReference type="SUPFAM" id="SSF50494">
    <property type="entry name" value="Trypsin-like serine proteases"/>
    <property type="match status" value="1"/>
</dbReference>
<evidence type="ECO:0000256" key="2">
    <source>
        <dbReference type="ARBA" id="ARBA00022525"/>
    </source>
</evidence>
<evidence type="ECO:0000259" key="6">
    <source>
        <dbReference type="PROSITE" id="PS50026"/>
    </source>
</evidence>
<protein>
    <submittedName>
        <fullName evidence="9">Uncharacterized protein</fullName>
    </submittedName>
</protein>
<dbReference type="PANTHER" id="PTHR24252">
    <property type="entry name" value="ACROSIN-RELATED"/>
    <property type="match status" value="1"/>
</dbReference>
<dbReference type="Gene3D" id="2.40.10.10">
    <property type="entry name" value="Trypsin-like serine proteases"/>
    <property type="match status" value="2"/>
</dbReference>
<feature type="chain" id="PRO_5036410802" evidence="5">
    <location>
        <begin position="18"/>
        <end position="267"/>
    </location>
</feature>
<dbReference type="AlphaFoldDB" id="A0A814SXZ3"/>
<dbReference type="Proteomes" id="UP000663852">
    <property type="component" value="Unassembled WGS sequence"/>
</dbReference>
<dbReference type="InterPro" id="IPR001254">
    <property type="entry name" value="Trypsin_dom"/>
</dbReference>
<dbReference type="PANTHER" id="PTHR24252:SF8">
    <property type="entry name" value="ACROSIN"/>
    <property type="match status" value="1"/>
</dbReference>
<dbReference type="EMBL" id="CAJNOR010001490">
    <property type="protein sequence ID" value="CAF1151908.1"/>
    <property type="molecule type" value="Genomic_DNA"/>
</dbReference>
<evidence type="ECO:0000256" key="4">
    <source>
        <dbReference type="PROSITE-ProRule" id="PRU00076"/>
    </source>
</evidence>
<dbReference type="OrthoDB" id="547031at2759"/>
<dbReference type="Pfam" id="PF00089">
    <property type="entry name" value="Trypsin"/>
    <property type="match status" value="1"/>
</dbReference>
<name>A0A814SXZ3_ADIRI</name>
<feature type="domain" description="Peptidase S1" evidence="7">
    <location>
        <begin position="115"/>
        <end position="267"/>
    </location>
</feature>
<feature type="disulfide bond" evidence="4">
    <location>
        <begin position="88"/>
        <end position="97"/>
    </location>
</feature>
<feature type="domain" description="EGF-like" evidence="6">
    <location>
        <begin position="64"/>
        <end position="98"/>
    </location>
</feature>
<dbReference type="PROSITE" id="PS50026">
    <property type="entry name" value="EGF_3"/>
    <property type="match status" value="1"/>
</dbReference>